<feature type="coiled-coil region" evidence="1">
    <location>
        <begin position="174"/>
        <end position="220"/>
    </location>
</feature>
<feature type="compositionally biased region" description="Polar residues" evidence="2">
    <location>
        <begin position="42"/>
        <end position="69"/>
    </location>
</feature>
<feature type="compositionally biased region" description="Low complexity" evidence="2">
    <location>
        <begin position="136"/>
        <end position="145"/>
    </location>
</feature>
<reference evidence="3 4" key="1">
    <citation type="submission" date="2016-07" db="EMBL/GenBank/DDBJ databases">
        <title>Pervasive Adenine N6-methylation of Active Genes in Fungi.</title>
        <authorList>
            <consortium name="DOE Joint Genome Institute"/>
            <person name="Mondo S.J."/>
            <person name="Dannebaum R.O."/>
            <person name="Kuo R.C."/>
            <person name="Labutti K."/>
            <person name="Haridas S."/>
            <person name="Kuo A."/>
            <person name="Salamov A."/>
            <person name="Ahrendt S.R."/>
            <person name="Lipzen A."/>
            <person name="Sullivan W."/>
            <person name="Andreopoulos W.B."/>
            <person name="Clum A."/>
            <person name="Lindquist E."/>
            <person name="Daum C."/>
            <person name="Ramamoorthy G.K."/>
            <person name="Gryganskyi A."/>
            <person name="Culley D."/>
            <person name="Magnuson J.K."/>
            <person name="James T.Y."/>
            <person name="O'Malley M.A."/>
            <person name="Stajich J.E."/>
            <person name="Spatafora J.W."/>
            <person name="Visel A."/>
            <person name="Grigoriev I.V."/>
        </authorList>
    </citation>
    <scope>NUCLEOTIDE SEQUENCE [LARGE SCALE GENOMIC DNA]</scope>
    <source>
        <strain evidence="3 4">JEL800</strain>
    </source>
</reference>
<evidence type="ECO:0000256" key="2">
    <source>
        <dbReference type="SAM" id="MobiDB-lite"/>
    </source>
</evidence>
<gene>
    <name evidence="3" type="ORF">BCR33DRAFT_170711</name>
</gene>
<feature type="region of interest" description="Disordered" evidence="2">
    <location>
        <begin position="1"/>
        <end position="92"/>
    </location>
</feature>
<dbReference type="PANTHER" id="PTHR21616:SF2">
    <property type="entry name" value="CENTROSOME AND SPINDLE POLE-ASSOCIATED PROTEIN 1"/>
    <property type="match status" value="1"/>
</dbReference>
<dbReference type="PANTHER" id="PTHR21616">
    <property type="entry name" value="CENTROSOME SPINDLE POLE ASSOCIATED PROTEIN"/>
    <property type="match status" value="1"/>
</dbReference>
<evidence type="ECO:0000313" key="3">
    <source>
        <dbReference type="EMBL" id="ORY45586.1"/>
    </source>
</evidence>
<dbReference type="GO" id="GO:0005874">
    <property type="term" value="C:microtubule"/>
    <property type="evidence" value="ECO:0007669"/>
    <property type="project" value="InterPro"/>
</dbReference>
<keyword evidence="4" id="KW-1185">Reference proteome</keyword>
<organism evidence="3 4">
    <name type="scientific">Rhizoclosmatium globosum</name>
    <dbReference type="NCBI Taxonomy" id="329046"/>
    <lineage>
        <taxon>Eukaryota</taxon>
        <taxon>Fungi</taxon>
        <taxon>Fungi incertae sedis</taxon>
        <taxon>Chytridiomycota</taxon>
        <taxon>Chytridiomycota incertae sedis</taxon>
        <taxon>Chytridiomycetes</taxon>
        <taxon>Chytridiales</taxon>
        <taxon>Chytriomycetaceae</taxon>
        <taxon>Rhizoclosmatium</taxon>
    </lineage>
</organism>
<dbReference type="EMBL" id="MCGO01000019">
    <property type="protein sequence ID" value="ORY45586.1"/>
    <property type="molecule type" value="Genomic_DNA"/>
</dbReference>
<dbReference type="InterPro" id="IPR026708">
    <property type="entry name" value="CSPP1"/>
</dbReference>
<dbReference type="Proteomes" id="UP000193642">
    <property type="component" value="Unassembled WGS sequence"/>
</dbReference>
<dbReference type="GO" id="GO:0032467">
    <property type="term" value="P:positive regulation of cytokinesis"/>
    <property type="evidence" value="ECO:0007669"/>
    <property type="project" value="InterPro"/>
</dbReference>
<feature type="compositionally biased region" description="Gly residues" evidence="2">
    <location>
        <begin position="70"/>
        <end position="81"/>
    </location>
</feature>
<dbReference type="STRING" id="329046.A0A1Y2CF86"/>
<dbReference type="AlphaFoldDB" id="A0A1Y2CF86"/>
<dbReference type="OrthoDB" id="2162228at2759"/>
<feature type="compositionally biased region" description="Basic residues" evidence="2">
    <location>
        <begin position="252"/>
        <end position="265"/>
    </location>
</feature>
<protein>
    <submittedName>
        <fullName evidence="3">Uncharacterized protein</fullName>
    </submittedName>
</protein>
<accession>A0A1Y2CF86</accession>
<comment type="caution">
    <text evidence="3">The sequence shown here is derived from an EMBL/GenBank/DDBJ whole genome shotgun (WGS) entry which is preliminary data.</text>
</comment>
<evidence type="ECO:0000313" key="4">
    <source>
        <dbReference type="Proteomes" id="UP000193642"/>
    </source>
</evidence>
<keyword evidence="1" id="KW-0175">Coiled coil</keyword>
<proteinExistence type="predicted"/>
<name>A0A1Y2CF86_9FUNG</name>
<sequence length="293" mass="33075">MKKEREDMEKQRRRAEEIKKEREMEQFNPWGKAGAGAPLRNSDGTVSTNLRNTRSDPNNPQQSHNMSNQYGGGGVGGGGGMQHPPDQSQIAQQLGMNFLSQLASGFAQPYGAPAMGIASQQPQSYATTGFGGFANGGQQQQQQQQLPKHDAPKTFLRGQVNVDQMPDWQRAEIEQKHKAQLEIQEALKKQVQEREAVKAKLLAEKQAEEAKEQERIVKEQEFLRLRYARELEEQRRKKPKHKPKTTANSPRSKQKLAKTKQGVKRLCKKLNNGIRTVLLGTQDQKTVFHSSRK</sequence>
<feature type="region of interest" description="Disordered" evidence="2">
    <location>
        <begin position="128"/>
        <end position="152"/>
    </location>
</feature>
<evidence type="ECO:0000256" key="1">
    <source>
        <dbReference type="SAM" id="Coils"/>
    </source>
</evidence>
<dbReference type="GO" id="GO:0000922">
    <property type="term" value="C:spindle pole"/>
    <property type="evidence" value="ECO:0007669"/>
    <property type="project" value="InterPro"/>
</dbReference>
<feature type="compositionally biased region" description="Basic and acidic residues" evidence="2">
    <location>
        <begin position="1"/>
        <end position="25"/>
    </location>
</feature>
<feature type="region of interest" description="Disordered" evidence="2">
    <location>
        <begin position="230"/>
        <end position="265"/>
    </location>
</feature>